<feature type="transmembrane region" description="Helical" evidence="12">
    <location>
        <begin position="103"/>
        <end position="129"/>
    </location>
</feature>
<dbReference type="PRINTS" id="PR00237">
    <property type="entry name" value="GPCRRHODOPSN"/>
</dbReference>
<feature type="transmembrane region" description="Helical" evidence="12">
    <location>
        <begin position="16"/>
        <end position="37"/>
    </location>
</feature>
<comment type="subcellular location">
    <subcellularLocation>
        <location evidence="1">Cell membrane</location>
        <topology evidence="1">Multi-pass membrane protein</topology>
    </subcellularLocation>
</comment>
<keyword evidence="5 12" id="KW-1133">Transmembrane helix</keyword>
<evidence type="ECO:0000259" key="13">
    <source>
        <dbReference type="PROSITE" id="PS50262"/>
    </source>
</evidence>
<name>A0AAW2HRK0_9NEOP</name>
<proteinExistence type="inferred from homology"/>
<dbReference type="SUPFAM" id="SSF81321">
    <property type="entry name" value="Family A G protein-coupled receptor-like"/>
    <property type="match status" value="1"/>
</dbReference>
<keyword evidence="9 10" id="KW-0807">Transducer</keyword>
<evidence type="ECO:0000256" key="11">
    <source>
        <dbReference type="SAM" id="MobiDB-lite"/>
    </source>
</evidence>
<evidence type="ECO:0000256" key="6">
    <source>
        <dbReference type="ARBA" id="ARBA00023040"/>
    </source>
</evidence>
<dbReference type="Gene3D" id="1.20.1070.10">
    <property type="entry name" value="Rhodopsin 7-helix transmembrane proteins"/>
    <property type="match status" value="1"/>
</dbReference>
<evidence type="ECO:0000256" key="5">
    <source>
        <dbReference type="ARBA" id="ARBA00022989"/>
    </source>
</evidence>
<protein>
    <recommendedName>
        <fullName evidence="13">G-protein coupled receptors family 1 profile domain-containing protein</fullName>
    </recommendedName>
</protein>
<keyword evidence="6 10" id="KW-0297">G-protein coupled receptor</keyword>
<evidence type="ECO:0000256" key="4">
    <source>
        <dbReference type="ARBA" id="ARBA00022692"/>
    </source>
</evidence>
<dbReference type="PROSITE" id="PS50262">
    <property type="entry name" value="G_PROTEIN_RECEP_F1_2"/>
    <property type="match status" value="1"/>
</dbReference>
<accession>A0AAW2HRK0</accession>
<comment type="caution">
    <text evidence="14">The sequence shown here is derived from an EMBL/GenBank/DDBJ whole genome shotgun (WGS) entry which is preliminary data.</text>
</comment>
<evidence type="ECO:0000256" key="1">
    <source>
        <dbReference type="ARBA" id="ARBA00004651"/>
    </source>
</evidence>
<gene>
    <name evidence="14" type="ORF">PYX00_005194</name>
</gene>
<dbReference type="Pfam" id="PF00001">
    <property type="entry name" value="7tm_1"/>
    <property type="match status" value="1"/>
</dbReference>
<feature type="transmembrane region" description="Helical" evidence="12">
    <location>
        <begin position="178"/>
        <end position="198"/>
    </location>
</feature>
<dbReference type="GO" id="GO:0004930">
    <property type="term" value="F:G protein-coupled receptor activity"/>
    <property type="evidence" value="ECO:0007669"/>
    <property type="project" value="UniProtKB-KW"/>
</dbReference>
<comment type="similarity">
    <text evidence="2 10">Belongs to the G-protein coupled receptor 1 family.</text>
</comment>
<evidence type="ECO:0000256" key="2">
    <source>
        <dbReference type="ARBA" id="ARBA00010663"/>
    </source>
</evidence>
<evidence type="ECO:0000256" key="9">
    <source>
        <dbReference type="ARBA" id="ARBA00023224"/>
    </source>
</evidence>
<evidence type="ECO:0000256" key="3">
    <source>
        <dbReference type="ARBA" id="ARBA00022475"/>
    </source>
</evidence>
<dbReference type="PANTHER" id="PTHR22752">
    <property type="entry name" value="G PROTEIN-COUPLED RECEPTOR"/>
    <property type="match status" value="1"/>
</dbReference>
<dbReference type="PROSITE" id="PS00237">
    <property type="entry name" value="G_PROTEIN_RECEP_F1_1"/>
    <property type="match status" value="1"/>
</dbReference>
<feature type="region of interest" description="Disordered" evidence="11">
    <location>
        <begin position="450"/>
        <end position="480"/>
    </location>
</feature>
<feature type="domain" description="G-protein coupled receptors family 1 profile" evidence="13">
    <location>
        <begin position="1"/>
        <end position="239"/>
    </location>
</feature>
<dbReference type="InterPro" id="IPR017452">
    <property type="entry name" value="GPCR_Rhodpsn_7TM"/>
</dbReference>
<evidence type="ECO:0000256" key="10">
    <source>
        <dbReference type="RuleBase" id="RU000688"/>
    </source>
</evidence>
<keyword evidence="4 10" id="KW-0812">Transmembrane</keyword>
<feature type="region of interest" description="Disordered" evidence="11">
    <location>
        <begin position="502"/>
        <end position="568"/>
    </location>
</feature>
<dbReference type="AlphaFoldDB" id="A0AAW2HRK0"/>
<feature type="transmembrane region" description="Helical" evidence="12">
    <location>
        <begin position="58"/>
        <end position="83"/>
    </location>
</feature>
<evidence type="ECO:0000256" key="7">
    <source>
        <dbReference type="ARBA" id="ARBA00023136"/>
    </source>
</evidence>
<evidence type="ECO:0000256" key="8">
    <source>
        <dbReference type="ARBA" id="ARBA00023170"/>
    </source>
</evidence>
<keyword evidence="7 12" id="KW-0472">Membrane</keyword>
<reference evidence="14" key="1">
    <citation type="journal article" date="2024" name="Gigascience">
        <title>Chromosome-level genome of the poultry shaft louse Menopon gallinae provides insight into the host-switching and adaptive evolution of parasitic lice.</title>
        <authorList>
            <person name="Xu Y."/>
            <person name="Ma L."/>
            <person name="Liu S."/>
            <person name="Liang Y."/>
            <person name="Liu Q."/>
            <person name="He Z."/>
            <person name="Tian L."/>
            <person name="Duan Y."/>
            <person name="Cai W."/>
            <person name="Li H."/>
            <person name="Song F."/>
        </authorList>
    </citation>
    <scope>NUCLEOTIDE SEQUENCE</scope>
    <source>
        <strain evidence="14">Cailab_2023a</strain>
    </source>
</reference>
<dbReference type="EMBL" id="JARGDH010000003">
    <property type="protein sequence ID" value="KAL0272095.1"/>
    <property type="molecule type" value="Genomic_DNA"/>
</dbReference>
<keyword evidence="3" id="KW-1003">Cell membrane</keyword>
<evidence type="ECO:0000313" key="14">
    <source>
        <dbReference type="EMBL" id="KAL0272095.1"/>
    </source>
</evidence>
<dbReference type="CDD" id="cd00637">
    <property type="entry name" value="7tm_classA_rhodopsin-like"/>
    <property type="match status" value="1"/>
</dbReference>
<keyword evidence="8 10" id="KW-0675">Receptor</keyword>
<dbReference type="GO" id="GO:0005886">
    <property type="term" value="C:plasma membrane"/>
    <property type="evidence" value="ECO:0007669"/>
    <property type="project" value="UniProtKB-SubCell"/>
</dbReference>
<organism evidence="14">
    <name type="scientific">Menopon gallinae</name>
    <name type="common">poultry shaft louse</name>
    <dbReference type="NCBI Taxonomy" id="328185"/>
    <lineage>
        <taxon>Eukaryota</taxon>
        <taxon>Metazoa</taxon>
        <taxon>Ecdysozoa</taxon>
        <taxon>Arthropoda</taxon>
        <taxon>Hexapoda</taxon>
        <taxon>Insecta</taxon>
        <taxon>Pterygota</taxon>
        <taxon>Neoptera</taxon>
        <taxon>Paraneoptera</taxon>
        <taxon>Psocodea</taxon>
        <taxon>Troctomorpha</taxon>
        <taxon>Phthiraptera</taxon>
        <taxon>Amblycera</taxon>
        <taxon>Menoponidae</taxon>
        <taxon>Menopon</taxon>
    </lineage>
</organism>
<dbReference type="InterPro" id="IPR000276">
    <property type="entry name" value="GPCR_Rhodpsn"/>
</dbReference>
<evidence type="ECO:0000256" key="12">
    <source>
        <dbReference type="SAM" id="Phobius"/>
    </source>
</evidence>
<sequence>MLKGWPWLALGAPCNLHGFLFTLLHPVALWTVCGLNCDRYYAITSPLRYGSVVNPKKVAIGLAFTWLVSLVLCIPPLFLVAPYRFNPGIGGCAPDFAEEEGTIWYSLTYTTFTLLLPAILILGCNLRVLMIARYHRHRIASAIFEVTISAQVTITHQRNPFLLPSGNVFRGRSAISTVLQLIGSFLILYLPYYGVILWESSSSLFIGEWKASSTRFHTLLVTLASTLLNCSPPVNGLLYGVKSKMLRKSFQNYWRKQMSKNEMNQEIQARTPSTCGSRRPSLTPLGFLARPASSHFQRRSSEVYLERQSNSSRCSIQRIASELSWRPQSTTGINLDSTEPLRKSKSFRDTAIPKHSSCNILQVPKERDNVVQCDFPSYKIFKVAISKKLSSSQENTCQTTKTPCNTNAFFQKMFGGSYRVGEPDAEKKIGAVQTLFASPARRSPRILITRAFSEESDQQPSKTDSPVRLEMNRSHSSSTTALVEKKWKKLRYQDEENDKFFNAGNQDIKSQEPAGNNSSTSTSEEENDGGGLYMSFGTGCESPEGIRSLGDISGPIDQGHQNCISRDQKRTQVNGPVYLFSWPIRRKSGVSCGSSTVMLTRSVANLSGVSEFQL</sequence>